<protein>
    <recommendedName>
        <fullName evidence="3">Moybdenum cofactor oxidoreductase dimerisation domain-containing protein</fullName>
    </recommendedName>
</protein>
<evidence type="ECO:0000313" key="1">
    <source>
        <dbReference type="EMBL" id="ALG09512.1"/>
    </source>
</evidence>
<keyword evidence="2" id="KW-1185">Reference proteome</keyword>
<evidence type="ECO:0008006" key="3">
    <source>
        <dbReference type="Google" id="ProtNLM"/>
    </source>
</evidence>
<dbReference type="Proteomes" id="UP000063699">
    <property type="component" value="Chromosome"/>
</dbReference>
<dbReference type="AlphaFoldDB" id="A0A0N9I116"/>
<accession>A0A0N9I116</accession>
<dbReference type="EMBL" id="CP012752">
    <property type="protein sequence ID" value="ALG09512.1"/>
    <property type="molecule type" value="Genomic_DNA"/>
</dbReference>
<gene>
    <name evidence="1" type="ORF">AOZ06_23720</name>
</gene>
<sequence length="157" mass="16916">MWQMSPDMRYVEVFLSGPVKNYQGRRTYHESCNRGVFGPAMPFNRAATDYVTRSACRCRPSVHACTGREQLGTGGGVVHPAGHSAGQNSSTGVIPRSLTVDVSFDGGQTWKAATVVANTLAVVQHPNDAATVSLRSKASDRADDTVEETILNAYKLN</sequence>
<name>A0A0N9I116_9PSEU</name>
<evidence type="ECO:0000313" key="2">
    <source>
        <dbReference type="Proteomes" id="UP000063699"/>
    </source>
</evidence>
<dbReference type="KEGG" id="kphy:AOZ06_23720"/>
<reference evidence="1 2" key="1">
    <citation type="submission" date="2015-07" db="EMBL/GenBank/DDBJ databases">
        <title>Genome sequencing of Kibdelosporangium phytohabitans.</title>
        <authorList>
            <person name="Qin S."/>
            <person name="Xing K."/>
        </authorList>
    </citation>
    <scope>NUCLEOTIDE SEQUENCE [LARGE SCALE GENOMIC DNA]</scope>
    <source>
        <strain evidence="1 2">KLBMP1111</strain>
    </source>
</reference>
<organism evidence="1 2">
    <name type="scientific">Kibdelosporangium phytohabitans</name>
    <dbReference type="NCBI Taxonomy" id="860235"/>
    <lineage>
        <taxon>Bacteria</taxon>
        <taxon>Bacillati</taxon>
        <taxon>Actinomycetota</taxon>
        <taxon>Actinomycetes</taxon>
        <taxon>Pseudonocardiales</taxon>
        <taxon>Pseudonocardiaceae</taxon>
        <taxon>Kibdelosporangium</taxon>
    </lineage>
</organism>
<proteinExistence type="predicted"/>